<dbReference type="GO" id="GO:0003824">
    <property type="term" value="F:catalytic activity"/>
    <property type="evidence" value="ECO:0007669"/>
    <property type="project" value="UniProtKB-ARBA"/>
</dbReference>
<feature type="transmembrane region" description="Helical" evidence="1">
    <location>
        <begin position="54"/>
        <end position="72"/>
    </location>
</feature>
<evidence type="ECO:0000313" key="3">
    <source>
        <dbReference type="EMBL" id="NML25688.1"/>
    </source>
</evidence>
<dbReference type="InterPro" id="IPR000160">
    <property type="entry name" value="GGDEF_dom"/>
</dbReference>
<reference evidence="3 4" key="1">
    <citation type="submission" date="2020-04" db="EMBL/GenBank/DDBJ databases">
        <title>Zoogloea sp. G-4-1-14 isolated from soil.</title>
        <authorList>
            <person name="Dahal R.H."/>
        </authorList>
    </citation>
    <scope>NUCLEOTIDE SEQUENCE [LARGE SCALE GENOMIC DNA]</scope>
    <source>
        <strain evidence="3 4">G-4-1-14</strain>
    </source>
</reference>
<feature type="transmembrane region" description="Helical" evidence="1">
    <location>
        <begin position="153"/>
        <end position="175"/>
    </location>
</feature>
<name>A0A848G0H9_9RHOO</name>
<dbReference type="AlphaFoldDB" id="A0A848G0H9"/>
<organism evidence="3 4">
    <name type="scientific">Zoogloea dura</name>
    <dbReference type="NCBI Taxonomy" id="2728840"/>
    <lineage>
        <taxon>Bacteria</taxon>
        <taxon>Pseudomonadati</taxon>
        <taxon>Pseudomonadota</taxon>
        <taxon>Betaproteobacteria</taxon>
        <taxon>Rhodocyclales</taxon>
        <taxon>Zoogloeaceae</taxon>
        <taxon>Zoogloea</taxon>
    </lineage>
</organism>
<dbReference type="Proteomes" id="UP000580043">
    <property type="component" value="Unassembled WGS sequence"/>
</dbReference>
<dbReference type="InterPro" id="IPR052163">
    <property type="entry name" value="DGC-Regulatory_Protein"/>
</dbReference>
<feature type="transmembrane region" description="Helical" evidence="1">
    <location>
        <begin position="20"/>
        <end position="42"/>
    </location>
</feature>
<feature type="transmembrane region" description="Helical" evidence="1">
    <location>
        <begin position="108"/>
        <end position="141"/>
    </location>
</feature>
<dbReference type="PANTHER" id="PTHR46663">
    <property type="entry name" value="DIGUANYLATE CYCLASE DGCT-RELATED"/>
    <property type="match status" value="1"/>
</dbReference>
<dbReference type="FunFam" id="3.30.70.270:FF:000001">
    <property type="entry name" value="Diguanylate cyclase domain protein"/>
    <property type="match status" value="1"/>
</dbReference>
<keyword evidence="1" id="KW-0472">Membrane</keyword>
<dbReference type="PANTHER" id="PTHR46663:SF3">
    <property type="entry name" value="SLL0267 PROTEIN"/>
    <property type="match status" value="1"/>
</dbReference>
<dbReference type="CDD" id="cd01949">
    <property type="entry name" value="GGDEF"/>
    <property type="match status" value="1"/>
</dbReference>
<feature type="domain" description="GGDEF" evidence="2">
    <location>
        <begin position="225"/>
        <end position="363"/>
    </location>
</feature>
<feature type="transmembrane region" description="Helical" evidence="1">
    <location>
        <begin position="78"/>
        <end position="101"/>
    </location>
</feature>
<keyword evidence="1" id="KW-1133">Transmembrane helix</keyword>
<keyword evidence="1" id="KW-0812">Transmembrane</keyword>
<sequence length="379" mass="40565">MHKTPPTFQDPGLADDGYRVFQRVFLRALLGAAGSVSGLFVLADLMGINHLGETQLLGTVVYCLANVVMLSLTWRRALYVPLAAILVLASFAIYTLALVSVPGDELRIVWYFLGIGGSYILLGRWVGLAFTVASIGVILALNPGLPIPYSRLSVVTITLALVSCSIISLAVTAYAQGVYRQLLEANRHLRSLSLVDPLTGLPNRRLLDDRLRQTLAEGGRHPQQTFGALMFLDLDHFKEVNDTLGHQGGDALLIEIGHRLRAQVRDSDTVARLGGDEFVILLPLFAPDRDAALQGAQTVAGKLLEAVGQPYTVDGHVVARTPSIGLTLFPEPGDTAAAVLQRADAAMYQAKADGRRCLRVSKGGADRAPLQTGADLAGA</sequence>
<dbReference type="EMBL" id="JABBGA010000005">
    <property type="protein sequence ID" value="NML25688.1"/>
    <property type="molecule type" value="Genomic_DNA"/>
</dbReference>
<dbReference type="InterPro" id="IPR029787">
    <property type="entry name" value="Nucleotide_cyclase"/>
</dbReference>
<dbReference type="Pfam" id="PF00990">
    <property type="entry name" value="GGDEF"/>
    <property type="match status" value="1"/>
</dbReference>
<evidence type="ECO:0000256" key="1">
    <source>
        <dbReference type="SAM" id="Phobius"/>
    </source>
</evidence>
<dbReference type="RefSeq" id="WP_169145336.1">
    <property type="nucleotide sequence ID" value="NZ_JABBGA010000005.1"/>
</dbReference>
<proteinExistence type="predicted"/>
<gene>
    <name evidence="3" type="ORF">HHL15_08025</name>
</gene>
<dbReference type="NCBIfam" id="TIGR00254">
    <property type="entry name" value="GGDEF"/>
    <property type="match status" value="1"/>
</dbReference>
<dbReference type="Gene3D" id="3.30.70.270">
    <property type="match status" value="1"/>
</dbReference>
<dbReference type="InterPro" id="IPR043128">
    <property type="entry name" value="Rev_trsase/Diguanyl_cyclase"/>
</dbReference>
<dbReference type="SUPFAM" id="SSF55073">
    <property type="entry name" value="Nucleotide cyclase"/>
    <property type="match status" value="1"/>
</dbReference>
<evidence type="ECO:0000259" key="2">
    <source>
        <dbReference type="PROSITE" id="PS50887"/>
    </source>
</evidence>
<protein>
    <submittedName>
        <fullName evidence="3">GGDEF domain-containing protein</fullName>
    </submittedName>
</protein>
<dbReference type="PROSITE" id="PS50887">
    <property type="entry name" value="GGDEF"/>
    <property type="match status" value="1"/>
</dbReference>
<evidence type="ECO:0000313" key="4">
    <source>
        <dbReference type="Proteomes" id="UP000580043"/>
    </source>
</evidence>
<keyword evidence="4" id="KW-1185">Reference proteome</keyword>
<comment type="caution">
    <text evidence="3">The sequence shown here is derived from an EMBL/GenBank/DDBJ whole genome shotgun (WGS) entry which is preliminary data.</text>
</comment>
<accession>A0A848G0H9</accession>
<dbReference type="SMART" id="SM00267">
    <property type="entry name" value="GGDEF"/>
    <property type="match status" value="1"/>
</dbReference>